<dbReference type="InterPro" id="IPR045107">
    <property type="entry name" value="SAC3/GANP/THP3"/>
</dbReference>
<reference evidence="18" key="1">
    <citation type="submission" date="2016-11" db="UniProtKB">
        <authorList>
            <consortium name="WormBaseParasite"/>
        </authorList>
    </citation>
    <scope>IDENTIFICATION</scope>
</reference>
<dbReference type="GO" id="GO:0006406">
    <property type="term" value="P:mRNA export from nucleus"/>
    <property type="evidence" value="ECO:0007669"/>
    <property type="project" value="TreeGrafter"/>
</dbReference>
<dbReference type="InterPro" id="IPR035500">
    <property type="entry name" value="NHR-like_dom_sf"/>
</dbReference>
<feature type="domain" description="NR LBD" evidence="13">
    <location>
        <begin position="143"/>
        <end position="409"/>
    </location>
</feature>
<feature type="domain" description="Nuclear receptor" evidence="12">
    <location>
        <begin position="16"/>
        <end position="92"/>
    </location>
</feature>
<evidence type="ECO:0000259" key="13">
    <source>
        <dbReference type="PROSITE" id="PS51843"/>
    </source>
</evidence>
<dbReference type="InterPro" id="IPR001628">
    <property type="entry name" value="Znf_hrmn_rcpt"/>
</dbReference>
<evidence type="ECO:0000256" key="7">
    <source>
        <dbReference type="ARBA" id="ARBA00023125"/>
    </source>
</evidence>
<evidence type="ECO:0000256" key="1">
    <source>
        <dbReference type="ARBA" id="ARBA00004123"/>
    </source>
</evidence>
<dbReference type="PROSITE" id="PS51030">
    <property type="entry name" value="NUCLEAR_REC_DBD_2"/>
    <property type="match status" value="1"/>
</dbReference>
<name>A0A1I7S4C4_BURXY</name>
<dbReference type="PANTHER" id="PTHR12436">
    <property type="entry name" value="80 KDA MCM3-ASSOCIATED PROTEIN"/>
    <property type="match status" value="1"/>
</dbReference>
<evidence type="ECO:0000256" key="3">
    <source>
        <dbReference type="ARBA" id="ARBA00022723"/>
    </source>
</evidence>
<dbReference type="GO" id="GO:0005737">
    <property type="term" value="C:cytoplasm"/>
    <property type="evidence" value="ECO:0007669"/>
    <property type="project" value="TreeGrafter"/>
</dbReference>
<dbReference type="SUPFAM" id="SSF48508">
    <property type="entry name" value="Nuclear receptor ligand-binding domain"/>
    <property type="match status" value="1"/>
</dbReference>
<sequence>MAAVLSLMPEVSKNGLLQCVICGREGAGKHYGIQSCLGCKTFFRRAVIHNRRYFCENNLQCDARERKSRGPCAACRLHRCFMAGMSKEALKGKRDIIPVKTKIRRSRQASFDDKQTPSPRTTPEEHQQPVYSNNLIDPLTELDYRTRENKLLRFDSMTRARKLSCDISQSYPPFAYFTGLRIVDTVELAALASVEMYAMVEWADGLSFFHNLTVTHRAAALRRFSVFQLVIETGYCTALSSYNDAWMMPNGTCMPRDVAFLPEESQKIVNPDRAWRQEKLYHQMTNSCIDDVAMPMRRLHILPQELATLKVICFCQSCQFVCRETVEDENMIECSLAYIEEFKDKVIKDLFAFYQAQRMQNYEERFGNLLLIVSGIVSTATFLRESYQGLMDGKSTFSSFPLPQSSSGNQPFQKPSKNLRWKTGDGPPKRRTGGIRPFKPKTTNEDSVIRVDKMKILEELNDLRGSHCPKVLHKYQILVKRDELMCKLRVKNTDVKTARVLNAQCPDMCPEKERYMRELQKLLNDYECDEHGNLIPEKAVKDYARSAADQEEPLPHELRPPQVLKKTMDYLVTEFMLVPPPRSELPKWYDFLWTRTRSIRKEITQQMLCDELAVDLVEKCTRFHIFAGYAMIGFDQNTFNDRLNTENLSKCIQTLRHIYDDLAKKNIYCQSEPEFRAYDILLNLSDSNVLSIVRSYRPEVRQSEKFHLAVRLACAYQTDNYVAFFRYLKKASFLQACLIFNNLTSLRITAIRTILKTFRGKYPISTLTTNLGFVDEEECVEVATELGILDEMDNNFIKQPLGDLLDDFDPTMGKGIVQNKLDKSLAETITNGPLVVPDFPKPANSFTSDGYYENDPVLREFLEVNGFAVTGQIRRRPSEDVVDVKKQPNNAQNHGLFASLGETLRKPQLPSVFPVAKEFKDPKSVPFKSIKPSALNGVPPDPMAKSVSGMGFAQKTMSSVFGAGSSKSTDLFSEKPKDSTGGVSTSFTFTTKPLDHRNTLNLLSSTMKGNEINSNGFSFNGAPKNGTDEKNSAYKAPVFGKPALPAFPASNADVKPVGNGTNGIFQASSIPLETSKDDASVSVTLPIPKSNKDEEAEKAKKEKEERERKEKEEAERRQKEEERRRLEALEKEKLAKKLEEERKRAEERKVKLLKKQKKSRWLKLKSKSATIKENIGKKYSTTILDDCIDDFIWLAAHALREREQKLAELLQKRSLRIVKPYFKKWVDATRWSKFLNKLPQLEANSFENPKRLLPQLFNDISNQPPEKKSRKSAPLYKEIVESERMYITERRRRYCAKVAARRWMNYVKSRRFEEREPPSAPQIDLQFPAVDFNFRIRSPRKKKPITFDEVHETSFNGFNRRTPNSSFDYSVLSEIRRRQSLPNAFSTPLAPLQGRMQGMAFNADTSKHFYTCLFFGNPCTPWE</sequence>
<dbReference type="InterPro" id="IPR013088">
    <property type="entry name" value="Znf_NHR/GATA"/>
</dbReference>
<dbReference type="GO" id="GO:0070390">
    <property type="term" value="C:transcription export complex 2"/>
    <property type="evidence" value="ECO:0007669"/>
    <property type="project" value="TreeGrafter"/>
</dbReference>
<evidence type="ECO:0000313" key="18">
    <source>
        <dbReference type="WBParaSite" id="BXY_0785600.1"/>
    </source>
</evidence>
<keyword evidence="6" id="KW-0805">Transcription regulation</keyword>
<dbReference type="Pfam" id="PF00104">
    <property type="entry name" value="Hormone_recep"/>
    <property type="match status" value="1"/>
</dbReference>
<gene>
    <name evidence="14" type="ORF">BXYJ_LOCUS9657</name>
</gene>
<feature type="region of interest" description="Disordered" evidence="11">
    <location>
        <begin position="105"/>
        <end position="130"/>
    </location>
</feature>
<evidence type="ECO:0000256" key="2">
    <source>
        <dbReference type="ARBA" id="ARBA00005993"/>
    </source>
</evidence>
<keyword evidence="17" id="KW-1185">Reference proteome</keyword>
<dbReference type="SUPFAM" id="SSF57716">
    <property type="entry name" value="Glucocorticoid receptor-like (DNA-binding domain)"/>
    <property type="match status" value="1"/>
</dbReference>
<evidence type="ECO:0000256" key="9">
    <source>
        <dbReference type="ARBA" id="ARBA00023170"/>
    </source>
</evidence>
<evidence type="ECO:0000256" key="8">
    <source>
        <dbReference type="ARBA" id="ARBA00023163"/>
    </source>
</evidence>
<dbReference type="GO" id="GO:0008270">
    <property type="term" value="F:zinc ion binding"/>
    <property type="evidence" value="ECO:0007669"/>
    <property type="project" value="UniProtKB-KW"/>
</dbReference>
<dbReference type="InterPro" id="IPR000536">
    <property type="entry name" value="Nucl_hrmn_rcpt_lig-bd"/>
</dbReference>
<dbReference type="Pfam" id="PF03399">
    <property type="entry name" value="SAC3_GANP"/>
    <property type="match status" value="1"/>
</dbReference>
<reference evidence="15" key="2">
    <citation type="submission" date="2020-08" db="EMBL/GenBank/DDBJ databases">
        <authorList>
            <person name="Kikuchi T."/>
        </authorList>
    </citation>
    <scope>NUCLEOTIDE SEQUENCE</scope>
    <source>
        <strain evidence="14">Ka4C1</strain>
    </source>
</reference>
<dbReference type="EMBL" id="CAJFCV020000004">
    <property type="protein sequence ID" value="CAG9116947.1"/>
    <property type="molecule type" value="Genomic_DNA"/>
</dbReference>
<dbReference type="Proteomes" id="UP000095284">
    <property type="component" value="Unplaced"/>
</dbReference>
<feature type="region of interest" description="Disordered" evidence="11">
    <location>
        <begin position="1077"/>
        <end position="1124"/>
    </location>
</feature>
<dbReference type="EMBL" id="CAJFDI010000004">
    <property type="protein sequence ID" value="CAD5227112.1"/>
    <property type="molecule type" value="Genomic_DNA"/>
</dbReference>
<dbReference type="OrthoDB" id="21502at2759"/>
<evidence type="ECO:0000313" key="17">
    <source>
        <dbReference type="Proteomes" id="UP000659654"/>
    </source>
</evidence>
<evidence type="ECO:0000256" key="4">
    <source>
        <dbReference type="ARBA" id="ARBA00022771"/>
    </source>
</evidence>
<keyword evidence="7" id="KW-0238">DNA-binding</keyword>
<dbReference type="InterPro" id="IPR049636">
    <property type="entry name" value="HNF4-like_DBD"/>
</dbReference>
<comment type="subcellular location">
    <subcellularLocation>
        <location evidence="1">Nucleus</location>
    </subcellularLocation>
</comment>
<dbReference type="Gene3D" id="3.30.50.10">
    <property type="entry name" value="Erythroid Transcription Factor GATA-1, subunit A"/>
    <property type="match status" value="1"/>
</dbReference>
<dbReference type="Pfam" id="PF00105">
    <property type="entry name" value="zf-C4"/>
    <property type="match status" value="1"/>
</dbReference>
<feature type="compositionally biased region" description="Polar residues" evidence="11">
    <location>
        <begin position="401"/>
        <end position="416"/>
    </location>
</feature>
<keyword evidence="10" id="KW-0539">Nucleus</keyword>
<dbReference type="Gene3D" id="1.10.565.10">
    <property type="entry name" value="Retinoid X Receptor"/>
    <property type="match status" value="1"/>
</dbReference>
<keyword evidence="8" id="KW-0804">Transcription</keyword>
<dbReference type="GO" id="GO:0003700">
    <property type="term" value="F:DNA-binding transcription factor activity"/>
    <property type="evidence" value="ECO:0007669"/>
    <property type="project" value="InterPro"/>
</dbReference>
<evidence type="ECO:0000259" key="12">
    <source>
        <dbReference type="PROSITE" id="PS51030"/>
    </source>
</evidence>
<dbReference type="PROSITE" id="PS51843">
    <property type="entry name" value="NR_LBD"/>
    <property type="match status" value="1"/>
</dbReference>
<evidence type="ECO:0000256" key="11">
    <source>
        <dbReference type="SAM" id="MobiDB-lite"/>
    </source>
</evidence>
<dbReference type="GO" id="GO:0000978">
    <property type="term" value="F:RNA polymerase II cis-regulatory region sequence-specific DNA binding"/>
    <property type="evidence" value="ECO:0007669"/>
    <property type="project" value="InterPro"/>
</dbReference>
<evidence type="ECO:0000256" key="6">
    <source>
        <dbReference type="ARBA" id="ARBA00023015"/>
    </source>
</evidence>
<evidence type="ECO:0000256" key="10">
    <source>
        <dbReference type="ARBA" id="ARBA00023242"/>
    </source>
</evidence>
<keyword evidence="4" id="KW-0863">Zinc-finger</keyword>
<dbReference type="CDD" id="cd06960">
    <property type="entry name" value="NR_DBD_HNF4A"/>
    <property type="match status" value="1"/>
</dbReference>
<dbReference type="WBParaSite" id="BXY_0785600.1">
    <property type="protein sequence ID" value="BXY_0785600.1"/>
    <property type="gene ID" value="BXY_0785600"/>
</dbReference>
<dbReference type="SMART" id="SM00430">
    <property type="entry name" value="HOLI"/>
    <property type="match status" value="1"/>
</dbReference>
<keyword evidence="5" id="KW-0862">Zinc</keyword>
<dbReference type="InterPro" id="IPR005062">
    <property type="entry name" value="SAC3/GANP/THP3_conserved"/>
</dbReference>
<comment type="similarity">
    <text evidence="2">Belongs to the nuclear hormone receptor family.</text>
</comment>
<organism evidence="16 18">
    <name type="scientific">Bursaphelenchus xylophilus</name>
    <name type="common">Pinewood nematode worm</name>
    <name type="synonym">Aphelenchoides xylophilus</name>
    <dbReference type="NCBI Taxonomy" id="6326"/>
    <lineage>
        <taxon>Eukaryota</taxon>
        <taxon>Metazoa</taxon>
        <taxon>Ecdysozoa</taxon>
        <taxon>Nematoda</taxon>
        <taxon>Chromadorea</taxon>
        <taxon>Rhabditida</taxon>
        <taxon>Tylenchina</taxon>
        <taxon>Tylenchomorpha</taxon>
        <taxon>Aphelenchoidea</taxon>
        <taxon>Aphelenchoididae</taxon>
        <taxon>Bursaphelenchus</taxon>
    </lineage>
</organism>
<dbReference type="Proteomes" id="UP000582659">
    <property type="component" value="Unassembled WGS sequence"/>
</dbReference>
<dbReference type="eggNOG" id="KOG1860">
    <property type="taxonomic scope" value="Eukaryota"/>
</dbReference>
<keyword evidence="3" id="KW-0479">Metal-binding</keyword>
<dbReference type="Proteomes" id="UP000659654">
    <property type="component" value="Unassembled WGS sequence"/>
</dbReference>
<dbReference type="SMR" id="A0A1I7S4C4"/>
<feature type="region of interest" description="Disordered" evidence="11">
    <location>
        <begin position="401"/>
        <end position="442"/>
    </location>
</feature>
<feature type="compositionally biased region" description="Basic and acidic residues" evidence="11">
    <location>
        <begin position="1090"/>
        <end position="1124"/>
    </location>
</feature>
<proteinExistence type="inferred from homology"/>
<dbReference type="PANTHER" id="PTHR12436:SF3">
    <property type="entry name" value="GERMINAL-CENTER ASSOCIATED NUCLEAR PROTEIN"/>
    <property type="match status" value="1"/>
</dbReference>
<evidence type="ECO:0000256" key="5">
    <source>
        <dbReference type="ARBA" id="ARBA00022833"/>
    </source>
</evidence>
<evidence type="ECO:0000313" key="16">
    <source>
        <dbReference type="Proteomes" id="UP000095284"/>
    </source>
</evidence>
<accession>A0A1I7S4C4</accession>
<dbReference type="PRINTS" id="PR00047">
    <property type="entry name" value="STROIDFINGER"/>
</dbReference>
<dbReference type="SMART" id="SM00399">
    <property type="entry name" value="ZnF_C4"/>
    <property type="match status" value="1"/>
</dbReference>
<evidence type="ECO:0000313" key="14">
    <source>
        <dbReference type="EMBL" id="CAD5227112.1"/>
    </source>
</evidence>
<evidence type="ECO:0000313" key="15">
    <source>
        <dbReference type="EMBL" id="CAG9116947.1"/>
    </source>
</evidence>
<dbReference type="Gene3D" id="1.25.40.990">
    <property type="match status" value="1"/>
</dbReference>
<keyword evidence="9" id="KW-0675">Receptor</keyword>
<protein>
    <submittedName>
        <fullName evidence="14">(pine wood nematode) hypothetical protein</fullName>
    </submittedName>
</protein>